<protein>
    <recommendedName>
        <fullName evidence="1">SAND domain-containing protein</fullName>
    </recommendedName>
</protein>
<dbReference type="PANTHER" id="PTHR46386:SF1">
    <property type="entry name" value="NUCLEAR BODY PROTEIN SP140-LIKE PROTEIN"/>
    <property type="match status" value="1"/>
</dbReference>
<dbReference type="Proteomes" id="UP001162483">
    <property type="component" value="Unassembled WGS sequence"/>
</dbReference>
<gene>
    <name evidence="2" type="ORF">SPARVUS_LOCUS8599555</name>
</gene>
<dbReference type="SMART" id="SM00258">
    <property type="entry name" value="SAND"/>
    <property type="match status" value="1"/>
</dbReference>
<dbReference type="PANTHER" id="PTHR46386">
    <property type="entry name" value="NUCLEAR BODY PROTEIN SP140"/>
    <property type="match status" value="1"/>
</dbReference>
<dbReference type="InterPro" id="IPR000770">
    <property type="entry name" value="SAND_dom"/>
</dbReference>
<proteinExistence type="predicted"/>
<dbReference type="SUPFAM" id="SSF63763">
    <property type="entry name" value="SAND domain-like"/>
    <property type="match status" value="1"/>
</dbReference>
<evidence type="ECO:0000259" key="1">
    <source>
        <dbReference type="PROSITE" id="PS50864"/>
    </source>
</evidence>
<dbReference type="Pfam" id="PF01342">
    <property type="entry name" value="SAND"/>
    <property type="match status" value="1"/>
</dbReference>
<evidence type="ECO:0000313" key="3">
    <source>
        <dbReference type="Proteomes" id="UP001162483"/>
    </source>
</evidence>
<dbReference type="EMBL" id="CATNWA010014875">
    <property type="protein sequence ID" value="CAI9576938.1"/>
    <property type="molecule type" value="Genomic_DNA"/>
</dbReference>
<dbReference type="InterPro" id="IPR010919">
    <property type="entry name" value="SAND-like_dom_sf"/>
</dbReference>
<accession>A0ABN9DWP7</accession>
<name>A0ABN9DWP7_9NEOB</name>
<keyword evidence="3" id="KW-1185">Reference proteome</keyword>
<evidence type="ECO:0000313" key="2">
    <source>
        <dbReference type="EMBL" id="CAI9576938.1"/>
    </source>
</evidence>
<feature type="domain" description="SAND" evidence="1">
    <location>
        <begin position="136"/>
        <end position="225"/>
    </location>
</feature>
<organism evidence="2 3">
    <name type="scientific">Staurois parvus</name>
    <dbReference type="NCBI Taxonomy" id="386267"/>
    <lineage>
        <taxon>Eukaryota</taxon>
        <taxon>Metazoa</taxon>
        <taxon>Chordata</taxon>
        <taxon>Craniata</taxon>
        <taxon>Vertebrata</taxon>
        <taxon>Euteleostomi</taxon>
        <taxon>Amphibia</taxon>
        <taxon>Batrachia</taxon>
        <taxon>Anura</taxon>
        <taxon>Neobatrachia</taxon>
        <taxon>Ranoidea</taxon>
        <taxon>Ranidae</taxon>
        <taxon>Staurois</taxon>
    </lineage>
</organism>
<dbReference type="InterPro" id="IPR043563">
    <property type="entry name" value="Sp110/Sp140/Sp140L-like"/>
</dbReference>
<reference evidence="2" key="1">
    <citation type="submission" date="2023-05" db="EMBL/GenBank/DDBJ databases">
        <authorList>
            <person name="Stuckert A."/>
        </authorList>
    </citation>
    <scope>NUCLEOTIDE SEQUENCE</scope>
</reference>
<dbReference type="PROSITE" id="PS50864">
    <property type="entry name" value="SAND"/>
    <property type="match status" value="1"/>
</dbReference>
<dbReference type="Gene3D" id="3.10.390.10">
    <property type="entry name" value="SAND domain-like"/>
    <property type="match status" value="1"/>
</dbReference>
<sequence>MGLLSKLELLKLQADKRMAKDVLYDALSLIQERRRIEVFFDYVFREFNLNRFPALKTILFNMDDIMMQETRKCRLKPICYTELSDHDWEFIGDGKKHAGVKSSLLQKLEKVQHQEYTVHISKDGNRNITRKHIKDAKNVKVRLEYPKQIFNDEFPVRCGDKKGTFMREHWDGEPSIDKCIKCDGKMFTVIKFEKYGGKECTKNWKKSIFYGRIPMEKLFQLSILKFPSNIRRRPLL</sequence>
<comment type="caution">
    <text evidence="2">The sequence shown here is derived from an EMBL/GenBank/DDBJ whole genome shotgun (WGS) entry which is preliminary data.</text>
</comment>